<dbReference type="AlphaFoldDB" id="J9G0Z4"/>
<name>J9G0Z4_9ZZZZ</name>
<organism evidence="1">
    <name type="scientific">gut metagenome</name>
    <dbReference type="NCBI Taxonomy" id="749906"/>
    <lineage>
        <taxon>unclassified sequences</taxon>
        <taxon>metagenomes</taxon>
        <taxon>organismal metagenomes</taxon>
    </lineage>
</organism>
<protein>
    <submittedName>
        <fullName evidence="1">Uncharacterized protein</fullName>
    </submittedName>
</protein>
<evidence type="ECO:0000313" key="1">
    <source>
        <dbReference type="EMBL" id="EJW93244.1"/>
    </source>
</evidence>
<reference evidence="1" key="1">
    <citation type="journal article" date="2012" name="PLoS ONE">
        <title>Gene sets for utilization of primary and secondary nutrition supplies in the distal gut of endangered iberian lynx.</title>
        <authorList>
            <person name="Alcaide M."/>
            <person name="Messina E."/>
            <person name="Richter M."/>
            <person name="Bargiela R."/>
            <person name="Peplies J."/>
            <person name="Huws S.A."/>
            <person name="Newbold C.J."/>
            <person name="Golyshin P.N."/>
            <person name="Simon M.A."/>
            <person name="Lopez G."/>
            <person name="Yakimov M.M."/>
            <person name="Ferrer M."/>
        </authorList>
    </citation>
    <scope>NUCLEOTIDE SEQUENCE</scope>
</reference>
<gene>
    <name evidence="1" type="ORF">EVA_18650</name>
</gene>
<sequence>MFLLASLSFSWPFLLLERFFFFFLTESKRVTLSCPRMSCASRLGCWGLESPSRVNGFIPFLSC</sequence>
<dbReference type="EMBL" id="AMCI01007093">
    <property type="protein sequence ID" value="EJW93244.1"/>
    <property type="molecule type" value="Genomic_DNA"/>
</dbReference>
<comment type="caution">
    <text evidence="1">The sequence shown here is derived from an EMBL/GenBank/DDBJ whole genome shotgun (WGS) entry which is preliminary data.</text>
</comment>
<accession>J9G0Z4</accession>
<proteinExistence type="predicted"/>